<evidence type="ECO:0000313" key="2">
    <source>
        <dbReference type="Proteomes" id="UP001237642"/>
    </source>
</evidence>
<name>A0AAD8HSM3_9APIA</name>
<gene>
    <name evidence="1" type="ORF">POM88_037819</name>
</gene>
<sequence>MDNFRELNSSSDSERVVGQVKPMAIEINSDTSIPFQFKVPAPVEKNPPQESREKSVNPISEQARFKANQSWIKKMQDTAQWEWDYLYMEWDLRDLLNIPKLARLEF</sequence>
<comment type="caution">
    <text evidence="1">The sequence shown here is derived from an EMBL/GenBank/DDBJ whole genome shotgun (WGS) entry which is preliminary data.</text>
</comment>
<dbReference type="EMBL" id="JAUIZM010000008">
    <property type="protein sequence ID" value="KAK1371727.1"/>
    <property type="molecule type" value="Genomic_DNA"/>
</dbReference>
<organism evidence="1 2">
    <name type="scientific">Heracleum sosnowskyi</name>
    <dbReference type="NCBI Taxonomy" id="360622"/>
    <lineage>
        <taxon>Eukaryota</taxon>
        <taxon>Viridiplantae</taxon>
        <taxon>Streptophyta</taxon>
        <taxon>Embryophyta</taxon>
        <taxon>Tracheophyta</taxon>
        <taxon>Spermatophyta</taxon>
        <taxon>Magnoliopsida</taxon>
        <taxon>eudicotyledons</taxon>
        <taxon>Gunneridae</taxon>
        <taxon>Pentapetalae</taxon>
        <taxon>asterids</taxon>
        <taxon>campanulids</taxon>
        <taxon>Apiales</taxon>
        <taxon>Apiaceae</taxon>
        <taxon>Apioideae</taxon>
        <taxon>apioid superclade</taxon>
        <taxon>Tordylieae</taxon>
        <taxon>Tordyliinae</taxon>
        <taxon>Heracleum</taxon>
    </lineage>
</organism>
<dbReference type="AlphaFoldDB" id="A0AAD8HSM3"/>
<accession>A0AAD8HSM3</accession>
<evidence type="ECO:0000313" key="1">
    <source>
        <dbReference type="EMBL" id="KAK1371727.1"/>
    </source>
</evidence>
<dbReference type="Proteomes" id="UP001237642">
    <property type="component" value="Unassembled WGS sequence"/>
</dbReference>
<keyword evidence="2" id="KW-1185">Reference proteome</keyword>
<proteinExistence type="predicted"/>
<reference evidence="1" key="1">
    <citation type="submission" date="2023-02" db="EMBL/GenBank/DDBJ databases">
        <title>Genome of toxic invasive species Heracleum sosnowskyi carries increased number of genes despite the absence of recent whole-genome duplications.</title>
        <authorList>
            <person name="Schelkunov M."/>
            <person name="Shtratnikova V."/>
            <person name="Makarenko M."/>
            <person name="Klepikova A."/>
            <person name="Omelchenko D."/>
            <person name="Novikova G."/>
            <person name="Obukhova E."/>
            <person name="Bogdanov V."/>
            <person name="Penin A."/>
            <person name="Logacheva M."/>
        </authorList>
    </citation>
    <scope>NUCLEOTIDE SEQUENCE</scope>
    <source>
        <strain evidence="1">Hsosn_3</strain>
        <tissue evidence="1">Leaf</tissue>
    </source>
</reference>
<protein>
    <submittedName>
        <fullName evidence="1">Uncharacterized protein</fullName>
    </submittedName>
</protein>
<reference evidence="1" key="2">
    <citation type="submission" date="2023-05" db="EMBL/GenBank/DDBJ databases">
        <authorList>
            <person name="Schelkunov M.I."/>
        </authorList>
    </citation>
    <scope>NUCLEOTIDE SEQUENCE</scope>
    <source>
        <strain evidence="1">Hsosn_3</strain>
        <tissue evidence="1">Leaf</tissue>
    </source>
</reference>